<organism evidence="3 4">
    <name type="scientific">Polarella glacialis</name>
    <name type="common">Dinoflagellate</name>
    <dbReference type="NCBI Taxonomy" id="89957"/>
    <lineage>
        <taxon>Eukaryota</taxon>
        <taxon>Sar</taxon>
        <taxon>Alveolata</taxon>
        <taxon>Dinophyceae</taxon>
        <taxon>Suessiales</taxon>
        <taxon>Suessiaceae</taxon>
        <taxon>Polarella</taxon>
    </lineage>
</organism>
<proteinExistence type="predicted"/>
<sequence length="134" mass="14084">MDDWTMYQITGKQSYIDSFRKKRAFKAGLMGGSLGGIGVLCTSMMASSMPGTRSQAWPPAWLPRRCAGVALLGGILSAGSSWLASRELVGQFVISQWTEGGETVHEGDNGPGSIAASATPVTFTDHSGGVDRTV</sequence>
<evidence type="ECO:0000313" key="4">
    <source>
        <dbReference type="Proteomes" id="UP000654075"/>
    </source>
</evidence>
<dbReference type="AlphaFoldDB" id="A0A813EL24"/>
<dbReference type="Proteomes" id="UP000654075">
    <property type="component" value="Unassembled WGS sequence"/>
</dbReference>
<reference evidence="3" key="1">
    <citation type="submission" date="2021-02" db="EMBL/GenBank/DDBJ databases">
        <authorList>
            <person name="Dougan E. K."/>
            <person name="Rhodes N."/>
            <person name="Thang M."/>
            <person name="Chan C."/>
        </authorList>
    </citation>
    <scope>NUCLEOTIDE SEQUENCE</scope>
</reference>
<feature type="transmembrane region" description="Helical" evidence="2">
    <location>
        <begin position="27"/>
        <end position="47"/>
    </location>
</feature>
<gene>
    <name evidence="3" type="ORF">PGLA1383_LOCUS19646</name>
</gene>
<evidence type="ECO:0000313" key="3">
    <source>
        <dbReference type="EMBL" id="CAE8601352.1"/>
    </source>
</evidence>
<name>A0A813EL24_POLGL</name>
<accession>A0A813EL24</accession>
<evidence type="ECO:0000256" key="1">
    <source>
        <dbReference type="SAM" id="MobiDB-lite"/>
    </source>
</evidence>
<keyword evidence="2" id="KW-0472">Membrane</keyword>
<keyword evidence="2" id="KW-1133">Transmembrane helix</keyword>
<feature type="transmembrane region" description="Helical" evidence="2">
    <location>
        <begin position="67"/>
        <end position="85"/>
    </location>
</feature>
<keyword evidence="2" id="KW-0812">Transmembrane</keyword>
<comment type="caution">
    <text evidence="3">The sequence shown here is derived from an EMBL/GenBank/DDBJ whole genome shotgun (WGS) entry which is preliminary data.</text>
</comment>
<keyword evidence="4" id="KW-1185">Reference proteome</keyword>
<feature type="region of interest" description="Disordered" evidence="1">
    <location>
        <begin position="102"/>
        <end position="134"/>
    </location>
</feature>
<protein>
    <submittedName>
        <fullName evidence="3">Uncharacterized protein</fullName>
    </submittedName>
</protein>
<dbReference type="EMBL" id="CAJNNV010013068">
    <property type="protein sequence ID" value="CAE8601352.1"/>
    <property type="molecule type" value="Genomic_DNA"/>
</dbReference>
<evidence type="ECO:0000256" key="2">
    <source>
        <dbReference type="SAM" id="Phobius"/>
    </source>
</evidence>